<protein>
    <submittedName>
        <fullName evidence="1">Uncharacterized protein</fullName>
    </submittedName>
</protein>
<gene>
    <name evidence="1" type="ORF">CEV34_1935</name>
</gene>
<dbReference type="AlphaFoldDB" id="A0A256GJY5"/>
<dbReference type="Proteomes" id="UP000216188">
    <property type="component" value="Unassembled WGS sequence"/>
</dbReference>
<organism evidence="1 2">
    <name type="scientific">Brucella pseudogrignonensis</name>
    <dbReference type="NCBI Taxonomy" id="419475"/>
    <lineage>
        <taxon>Bacteria</taxon>
        <taxon>Pseudomonadati</taxon>
        <taxon>Pseudomonadota</taxon>
        <taxon>Alphaproteobacteria</taxon>
        <taxon>Hyphomicrobiales</taxon>
        <taxon>Brucellaceae</taxon>
        <taxon>Brucella/Ochrobactrum group</taxon>
        <taxon>Brucella</taxon>
    </lineage>
</organism>
<dbReference type="EMBL" id="NNRM01000017">
    <property type="protein sequence ID" value="OYR27308.1"/>
    <property type="molecule type" value="Genomic_DNA"/>
</dbReference>
<evidence type="ECO:0000313" key="1">
    <source>
        <dbReference type="EMBL" id="OYR27308.1"/>
    </source>
</evidence>
<keyword evidence="2" id="KW-1185">Reference proteome</keyword>
<sequence length="39" mass="4142">MLLVIDCSNHGSAMQGVLEHFIMVTSIAPITAKAKQATN</sequence>
<proteinExistence type="predicted"/>
<name>A0A256GJY5_9HYPH</name>
<reference evidence="1 2" key="1">
    <citation type="submission" date="2017-07" db="EMBL/GenBank/DDBJ databases">
        <title>Phylogenetic study on the rhizospheric bacterium Ochrobactrum sp. A44.</title>
        <authorList>
            <person name="Krzyzanowska D.M."/>
            <person name="Ossowicki A."/>
            <person name="Rajewska M."/>
            <person name="Maciag T."/>
            <person name="Kaczynski Z."/>
            <person name="Czerwicka M."/>
            <person name="Jafra S."/>
        </authorList>
    </citation>
    <scope>NUCLEOTIDE SEQUENCE [LARGE SCALE GENOMIC DNA]</scope>
    <source>
        <strain evidence="1 2">CCUG 30717</strain>
    </source>
</reference>
<accession>A0A256GJY5</accession>
<comment type="caution">
    <text evidence="1">The sequence shown here is derived from an EMBL/GenBank/DDBJ whole genome shotgun (WGS) entry which is preliminary data.</text>
</comment>
<evidence type="ECO:0000313" key="2">
    <source>
        <dbReference type="Proteomes" id="UP000216188"/>
    </source>
</evidence>